<feature type="repeat" description="ANK" evidence="3">
    <location>
        <begin position="96"/>
        <end position="129"/>
    </location>
</feature>
<dbReference type="InterPro" id="IPR036770">
    <property type="entry name" value="Ankyrin_rpt-contain_sf"/>
</dbReference>
<dbReference type="InterPro" id="IPR002110">
    <property type="entry name" value="Ankyrin_rpt"/>
</dbReference>
<feature type="chain" id="PRO_5025374869" evidence="4">
    <location>
        <begin position="22"/>
        <end position="201"/>
    </location>
</feature>
<keyword evidence="4" id="KW-0732">Signal</keyword>
<feature type="repeat" description="ANK" evidence="3">
    <location>
        <begin position="63"/>
        <end position="95"/>
    </location>
</feature>
<evidence type="ECO:0000313" key="5">
    <source>
        <dbReference type="EMBL" id="VGO17930.1"/>
    </source>
</evidence>
<name>A0A6C2UCR7_PONDE</name>
<dbReference type="PANTHER" id="PTHR24171">
    <property type="entry name" value="ANKYRIN REPEAT DOMAIN-CONTAINING PROTEIN 39-RELATED"/>
    <property type="match status" value="1"/>
</dbReference>
<gene>
    <name evidence="5" type="ORF">PDESU_06532</name>
</gene>
<reference evidence="5 6" key="1">
    <citation type="submission" date="2019-04" db="EMBL/GenBank/DDBJ databases">
        <authorList>
            <person name="Van Vliet M D."/>
        </authorList>
    </citation>
    <scope>NUCLEOTIDE SEQUENCE [LARGE SCALE GENOMIC DNA]</scope>
    <source>
        <strain evidence="5 6">F1</strain>
    </source>
</reference>
<accession>A0A6C2UCR7</accession>
<feature type="repeat" description="ANK" evidence="3">
    <location>
        <begin position="131"/>
        <end position="163"/>
    </location>
</feature>
<dbReference type="Pfam" id="PF12796">
    <property type="entry name" value="Ank_2"/>
    <property type="match status" value="1"/>
</dbReference>
<dbReference type="Pfam" id="PF00023">
    <property type="entry name" value="Ank"/>
    <property type="match status" value="1"/>
</dbReference>
<keyword evidence="2 3" id="KW-0040">ANK repeat</keyword>
<organism evidence="5 6">
    <name type="scientific">Pontiella desulfatans</name>
    <dbReference type="NCBI Taxonomy" id="2750659"/>
    <lineage>
        <taxon>Bacteria</taxon>
        <taxon>Pseudomonadati</taxon>
        <taxon>Kiritimatiellota</taxon>
        <taxon>Kiritimatiellia</taxon>
        <taxon>Kiritimatiellales</taxon>
        <taxon>Pontiellaceae</taxon>
        <taxon>Pontiella</taxon>
    </lineage>
</organism>
<keyword evidence="1" id="KW-0677">Repeat</keyword>
<dbReference type="AlphaFoldDB" id="A0A6C2UCR7"/>
<evidence type="ECO:0000313" key="6">
    <source>
        <dbReference type="Proteomes" id="UP000366872"/>
    </source>
</evidence>
<sequence>MTPIRILTLAVLASTLLGVRAETTNTVAAITQQEVVEAALYGKTDVVEKALKQGYKVNERDPENRTVLMYAAFNGQTDIVKKLIDAGADVNAQDQIGTSPLMFAASAPAGTETVQLLLDSGAKINMVDNNEHFSALMWAAAEGQAENVKLLLKNKANLSLEDIDGDTAETFADKAGHAAVAQILKEAAAKTEAPKKEAAAE</sequence>
<evidence type="ECO:0000256" key="1">
    <source>
        <dbReference type="ARBA" id="ARBA00022737"/>
    </source>
</evidence>
<dbReference type="SUPFAM" id="SSF48403">
    <property type="entry name" value="Ankyrin repeat"/>
    <property type="match status" value="1"/>
</dbReference>
<evidence type="ECO:0000256" key="2">
    <source>
        <dbReference type="ARBA" id="ARBA00023043"/>
    </source>
</evidence>
<dbReference type="PROSITE" id="PS50297">
    <property type="entry name" value="ANK_REP_REGION"/>
    <property type="match status" value="2"/>
</dbReference>
<dbReference type="RefSeq" id="WP_136083388.1">
    <property type="nucleotide sequence ID" value="NZ_CAAHFG010000005.1"/>
</dbReference>
<feature type="signal peptide" evidence="4">
    <location>
        <begin position="1"/>
        <end position="21"/>
    </location>
</feature>
<evidence type="ECO:0000256" key="4">
    <source>
        <dbReference type="SAM" id="SignalP"/>
    </source>
</evidence>
<dbReference type="PROSITE" id="PS50088">
    <property type="entry name" value="ANK_REPEAT"/>
    <property type="match status" value="3"/>
</dbReference>
<dbReference type="EMBL" id="CAAHFG010000005">
    <property type="protein sequence ID" value="VGO17930.1"/>
    <property type="molecule type" value="Genomic_DNA"/>
</dbReference>
<dbReference type="SMART" id="SM00248">
    <property type="entry name" value="ANK"/>
    <property type="match status" value="4"/>
</dbReference>
<protein>
    <submittedName>
        <fullName evidence="5">Uncharacterized protein</fullName>
    </submittedName>
</protein>
<dbReference type="Gene3D" id="1.25.40.20">
    <property type="entry name" value="Ankyrin repeat-containing domain"/>
    <property type="match status" value="2"/>
</dbReference>
<dbReference type="Proteomes" id="UP000366872">
    <property type="component" value="Unassembled WGS sequence"/>
</dbReference>
<proteinExistence type="predicted"/>
<evidence type="ECO:0000256" key="3">
    <source>
        <dbReference type="PROSITE-ProRule" id="PRU00023"/>
    </source>
</evidence>
<keyword evidence="6" id="KW-1185">Reference proteome</keyword>